<dbReference type="PANTHER" id="PTHR34386:SF1">
    <property type="entry name" value="GLUTAREDOXIN-LIKE PROTEIN NRDH"/>
    <property type="match status" value="1"/>
</dbReference>
<dbReference type="PANTHER" id="PTHR34386">
    <property type="entry name" value="GLUTAREDOXIN"/>
    <property type="match status" value="1"/>
</dbReference>
<reference evidence="2 3" key="1">
    <citation type="submission" date="2016-10" db="EMBL/GenBank/DDBJ databases">
        <authorList>
            <person name="de Groot N.N."/>
        </authorList>
    </citation>
    <scope>NUCLEOTIDE SEQUENCE [LARGE SCALE GENOMIC DNA]</scope>
    <source>
        <strain evidence="2 3">DSM 19886</strain>
    </source>
</reference>
<dbReference type="Proteomes" id="UP000199440">
    <property type="component" value="Unassembled WGS sequence"/>
</dbReference>
<dbReference type="Pfam" id="PF04784">
    <property type="entry name" value="DUF547"/>
    <property type="match status" value="1"/>
</dbReference>
<dbReference type="STRING" id="192904.SAMN04488514_102463"/>
<keyword evidence="3" id="KW-1185">Reference proteome</keyword>
<evidence type="ECO:0000313" key="2">
    <source>
        <dbReference type="EMBL" id="SDL71849.1"/>
    </source>
</evidence>
<sequence>MRLIAHHKQTNTMIKKQMILAVMFFLVLSLGYSQTTTEFFEKTDTFLKKFVKEGRVDYKAIKSDASGLDELLDMAKNISVSKENSRAYQAFWVNGYNLLVIKGVVENYPINSPLDVGGFFDKSKHEIGGTNITLNDIENKLLRGNFPSEPRFHFVLVCAGLGCPPIINTAYNPTTLDSQLESQTKKALNNPDFIRVEKNKVKISQIFEWYKDDFTKNGKSVADFINHYRTEKLPENAKVSYYPYDWTLNAIK</sequence>
<organism evidence="2 3">
    <name type="scientific">Kriegella aquimaris</name>
    <dbReference type="NCBI Taxonomy" id="192904"/>
    <lineage>
        <taxon>Bacteria</taxon>
        <taxon>Pseudomonadati</taxon>
        <taxon>Bacteroidota</taxon>
        <taxon>Flavobacteriia</taxon>
        <taxon>Flavobacteriales</taxon>
        <taxon>Flavobacteriaceae</taxon>
        <taxon>Kriegella</taxon>
    </lineage>
</organism>
<proteinExistence type="predicted"/>
<dbReference type="EMBL" id="FNGV01000002">
    <property type="protein sequence ID" value="SDL71849.1"/>
    <property type="molecule type" value="Genomic_DNA"/>
</dbReference>
<dbReference type="InterPro" id="IPR051548">
    <property type="entry name" value="Grx-like_ET"/>
</dbReference>
<accession>A0A1G9MCC3</accession>
<dbReference type="AlphaFoldDB" id="A0A1G9MCC3"/>
<name>A0A1G9MCC3_9FLAO</name>
<dbReference type="GO" id="GO:0045454">
    <property type="term" value="P:cell redox homeostasis"/>
    <property type="evidence" value="ECO:0007669"/>
    <property type="project" value="TreeGrafter"/>
</dbReference>
<feature type="domain" description="DUF547" evidence="1">
    <location>
        <begin position="86"/>
        <end position="185"/>
    </location>
</feature>
<dbReference type="InterPro" id="IPR006869">
    <property type="entry name" value="DUF547"/>
</dbReference>
<dbReference type="GO" id="GO:0009055">
    <property type="term" value="F:electron transfer activity"/>
    <property type="evidence" value="ECO:0007669"/>
    <property type="project" value="TreeGrafter"/>
</dbReference>
<evidence type="ECO:0000259" key="1">
    <source>
        <dbReference type="Pfam" id="PF04784"/>
    </source>
</evidence>
<protein>
    <recommendedName>
        <fullName evidence="1">DUF547 domain-containing protein</fullName>
    </recommendedName>
</protein>
<gene>
    <name evidence="2" type="ORF">SAMN04488514_102463</name>
</gene>
<evidence type="ECO:0000313" key="3">
    <source>
        <dbReference type="Proteomes" id="UP000199440"/>
    </source>
</evidence>